<evidence type="ECO:0000313" key="6">
    <source>
        <dbReference type="EMBL" id="RDW28230.1"/>
    </source>
</evidence>
<dbReference type="InterPro" id="IPR000467">
    <property type="entry name" value="G_patch_dom"/>
</dbReference>
<dbReference type="AlphaFoldDB" id="A0A1D8NJE0"/>
<dbReference type="PANTHER" id="PTHR23329:SF1">
    <property type="entry name" value="TUFTELIN-INTERACTING PROTEIN 11"/>
    <property type="match status" value="1"/>
</dbReference>
<evidence type="ECO:0000256" key="2">
    <source>
        <dbReference type="SAM" id="Coils"/>
    </source>
</evidence>
<feature type="region of interest" description="Disordered" evidence="3">
    <location>
        <begin position="157"/>
        <end position="187"/>
    </location>
</feature>
<dbReference type="Proteomes" id="UP000182444">
    <property type="component" value="Chromosome 1E"/>
</dbReference>
<dbReference type="eggNOG" id="KOG2184">
    <property type="taxonomic scope" value="Eukaryota"/>
</dbReference>
<dbReference type="VEuPathDB" id="FungiDB:YALI0_E21395g"/>
<feature type="coiled-coil region" evidence="2">
    <location>
        <begin position="246"/>
        <end position="301"/>
    </location>
</feature>
<feature type="compositionally biased region" description="Polar residues" evidence="3">
    <location>
        <begin position="28"/>
        <end position="37"/>
    </location>
</feature>
<evidence type="ECO:0000313" key="5">
    <source>
        <dbReference type="EMBL" id="AOW05750.1"/>
    </source>
</evidence>
<dbReference type="KEGG" id="yli:2911894"/>
<evidence type="ECO:0000313" key="7">
    <source>
        <dbReference type="Proteomes" id="UP000182444"/>
    </source>
</evidence>
<dbReference type="EMBL" id="KZ858954">
    <property type="protein sequence ID" value="RDW28230.1"/>
    <property type="molecule type" value="Genomic_DNA"/>
</dbReference>
<dbReference type="GO" id="GO:0003677">
    <property type="term" value="F:DNA binding"/>
    <property type="evidence" value="ECO:0007669"/>
    <property type="project" value="UniProtKB-KW"/>
</dbReference>
<dbReference type="EMBL" id="CP017557">
    <property type="protein sequence ID" value="AOW05750.1"/>
    <property type="molecule type" value="Genomic_DNA"/>
</dbReference>
<evidence type="ECO:0000313" key="8">
    <source>
        <dbReference type="Proteomes" id="UP000256601"/>
    </source>
</evidence>
<feature type="region of interest" description="Disordered" evidence="3">
    <location>
        <begin position="1"/>
        <end position="53"/>
    </location>
</feature>
<reference evidence="6 8" key="2">
    <citation type="submission" date="2018-07" db="EMBL/GenBank/DDBJ databases">
        <title>Draft Genome Assemblies for Five Robust Yarrowia lipolytica Strains Exhibiting High Lipid Production and Pentose Sugar Utilization and Sugar Alcohol Secretion from Undetoxified Lignocellulosic Biomass Hydrolysates.</title>
        <authorList>
            <consortium name="DOE Joint Genome Institute"/>
            <person name="Walker C."/>
            <person name="Ryu S."/>
            <person name="Na H."/>
            <person name="Zane M."/>
            <person name="LaButti K."/>
            <person name="Lipzen A."/>
            <person name="Haridas S."/>
            <person name="Barry K."/>
            <person name="Grigoriev I.V."/>
            <person name="Quarterman J."/>
            <person name="Slininger P."/>
            <person name="Dien B."/>
            <person name="Trinh C.T."/>
        </authorList>
    </citation>
    <scope>NUCLEOTIDE SEQUENCE [LARGE SCALE GENOMIC DNA]</scope>
    <source>
        <strain evidence="6 8">YB392</strain>
    </source>
</reference>
<evidence type="ECO:0000256" key="3">
    <source>
        <dbReference type="SAM" id="MobiDB-lite"/>
    </source>
</evidence>
<keyword evidence="2" id="KW-0175">Coiled coil</keyword>
<proteinExistence type="inferred from homology"/>
<evidence type="ECO:0000256" key="1">
    <source>
        <dbReference type="ARBA" id="ARBA00010900"/>
    </source>
</evidence>
<feature type="domain" description="G-patch" evidence="4">
    <location>
        <begin position="121"/>
        <end position="167"/>
    </location>
</feature>
<dbReference type="Pfam" id="PF07842">
    <property type="entry name" value="GCFC"/>
    <property type="match status" value="1"/>
</dbReference>
<dbReference type="GO" id="GO:0071008">
    <property type="term" value="C:U2-type post-mRNA release spliceosomal complex"/>
    <property type="evidence" value="ECO:0007669"/>
    <property type="project" value="TreeGrafter"/>
</dbReference>
<organism evidence="5 7">
    <name type="scientific">Yarrowia lipolytica</name>
    <name type="common">Candida lipolytica</name>
    <dbReference type="NCBI Taxonomy" id="4952"/>
    <lineage>
        <taxon>Eukaryota</taxon>
        <taxon>Fungi</taxon>
        <taxon>Dikarya</taxon>
        <taxon>Ascomycota</taxon>
        <taxon>Saccharomycotina</taxon>
        <taxon>Dipodascomycetes</taxon>
        <taxon>Dipodascales</taxon>
        <taxon>Dipodascales incertae sedis</taxon>
        <taxon>Yarrowia</taxon>
    </lineage>
</organism>
<dbReference type="PANTHER" id="PTHR23329">
    <property type="entry name" value="TUFTELIN-INTERACTING PROTEIN 11-RELATED"/>
    <property type="match status" value="1"/>
</dbReference>
<evidence type="ECO:0000259" key="4">
    <source>
        <dbReference type="PROSITE" id="PS50174"/>
    </source>
</evidence>
<keyword evidence="6" id="KW-0238">DNA-binding</keyword>
<dbReference type="PROSITE" id="PS50174">
    <property type="entry name" value="G_PATCH"/>
    <property type="match status" value="1"/>
</dbReference>
<dbReference type="GO" id="GO:0000390">
    <property type="term" value="P:spliceosomal complex disassembly"/>
    <property type="evidence" value="ECO:0007669"/>
    <property type="project" value="InterPro"/>
</dbReference>
<comment type="similarity">
    <text evidence="1">Belongs to the TFP11/STIP family.</text>
</comment>
<gene>
    <name evidence="6" type="ORF">B0I71DRAFT_127793</name>
    <name evidence="5" type="ORF">YALI1_E25485g</name>
</gene>
<dbReference type="VEuPathDB" id="FungiDB:YALI1_E25485g"/>
<accession>A0A1D8NJE0</accession>
<feature type="compositionally biased region" description="Acidic residues" evidence="3">
    <location>
        <begin position="175"/>
        <end position="187"/>
    </location>
</feature>
<dbReference type="InterPro" id="IPR045211">
    <property type="entry name" value="TFP11/STIP/Ntr1"/>
</dbReference>
<dbReference type="InterPro" id="IPR022783">
    <property type="entry name" value="GCFC_dom"/>
</dbReference>
<protein>
    <submittedName>
        <fullName evidence="6">GC-rich sequence DNA-binding factor-like protein-domain-containing protein</fullName>
    </submittedName>
</protein>
<reference evidence="5 7" key="1">
    <citation type="journal article" date="2016" name="PLoS ONE">
        <title>Sequence Assembly of Yarrowia lipolytica Strain W29/CLIB89 Shows Transposable Element Diversity.</title>
        <authorList>
            <person name="Magnan C."/>
            <person name="Yu J."/>
            <person name="Chang I."/>
            <person name="Jahn E."/>
            <person name="Kanomata Y."/>
            <person name="Wu J."/>
            <person name="Zeller M."/>
            <person name="Oakes M."/>
            <person name="Baldi P."/>
            <person name="Sandmeyer S."/>
        </authorList>
    </citation>
    <scope>NUCLEOTIDE SEQUENCE [LARGE SCALE GENOMIC DNA]</scope>
    <source>
        <strain evidence="5">CLIB89</strain>
        <strain evidence="7">CLIB89(W29)</strain>
    </source>
</reference>
<name>A0A1D8NJE0_YARLL</name>
<sequence length="721" mass="80849">MFKRRRREEGGGDEEEKPRPSLKFNPMAFQSQTSRSVSIDEGEDDDMDRGTNSMGGMMGNSMGGMMAGMGMGMAGMMGLGDVETGAASQSPEPMPSVTDYIKQQNEKKLENRTDSHSRFKPYGIGASLLAKMGYKAGQGLGKDGQGITRPIEQQGSVRGQGLGAQTAFTKSRDKEDEEIDSDSDSDVDNVVDTPVTFKKSKPKSIYKTVEELRESGIVIDEDVLKKAIDMRPEGYESVPSVAITSLESLRLELERLQTENEHLRTRHVFVSEQIAGVKEDLENMTNEETESEEQLTRLQKCMDLMTTNPDSLDTLLECYSTLLQSDPTDMWLSVVGPVYNHVTTSWNVSQQPSFLLDKIIESPAELRVVLLARVWLPKVSSELINNWDSNLAISLLESWGPVLPDFVRTVFIHRVVVPKLNTIIVWNQKSHDLSFLRQWWPFLSFTDKNVVQNRLQTVIGQALRSWNAQNAPPGLPEACVSLSPFLDVPSLVVKNLLPNLSRFLRRNLVINPADQDTQPLADFFLWQRVLSSEMIGVVLDSEFFPKWKKTLKQWLESGLTEDMSVVIQQAGAWFSIWRDFFSQNLTVPVDVVSQQFEQVGRALQTIQKLIAVTREDIDAIWADMTASKVDLTPSVPSKPVADTISVSVTLHDVIYELCVASGLLYRTTDRFHDQKGLPLYAIEGGKQVVICYVDNYVFYAKSGGTYEPRYIEEVVKEVSVV</sequence>
<dbReference type="SMART" id="SM00443">
    <property type="entry name" value="G_patch"/>
    <property type="match status" value="1"/>
</dbReference>
<dbReference type="Proteomes" id="UP000256601">
    <property type="component" value="Unassembled WGS sequence"/>
</dbReference>
<dbReference type="Pfam" id="PF01585">
    <property type="entry name" value="G-patch"/>
    <property type="match status" value="1"/>
</dbReference>